<keyword evidence="2" id="KW-0479">Metal-binding</keyword>
<dbReference type="NCBIfam" id="TIGR00608">
    <property type="entry name" value="radc"/>
    <property type="match status" value="1"/>
</dbReference>
<dbReference type="GO" id="GO:0006508">
    <property type="term" value="P:proteolysis"/>
    <property type="evidence" value="ECO:0007669"/>
    <property type="project" value="UniProtKB-KW"/>
</dbReference>
<keyword evidence="4" id="KW-0862">Zinc</keyword>
<evidence type="ECO:0000256" key="5">
    <source>
        <dbReference type="ARBA" id="ARBA00023049"/>
    </source>
</evidence>
<dbReference type="Gene3D" id="3.40.140.10">
    <property type="entry name" value="Cytidine Deaminase, domain 2"/>
    <property type="match status" value="1"/>
</dbReference>
<dbReference type="AlphaFoldDB" id="A0A1F7I898"/>
<comment type="caution">
    <text evidence="8">The sequence shown here is derived from an EMBL/GenBank/DDBJ whole genome shotgun (WGS) entry which is preliminary data.</text>
</comment>
<dbReference type="EMBL" id="MGAG01000039">
    <property type="protein sequence ID" value="OGK39588.1"/>
    <property type="molecule type" value="Genomic_DNA"/>
</dbReference>
<sequence length="232" mass="26166">MIDSFHRKEKPKGIGHRSRLRQRFLQNGLDGFLDYEIIELLLTLGQPRRDCKLIAKQVVKKFENLKDALDSSSEELQKIKGIGPSNIFGLKLFQAISERYAKEKIIKKVKFKSSTNIGSYLQKKIGKDKKEHFVLLSLDTRLQLIKINDISLGTINSTVVHPREVFKTAIDNLAASVIIAHNHPSGDSEPSPEDIALTRRLIDSANILGINMLDHIIVTKDSFVSLKSNNLL</sequence>
<dbReference type="CDD" id="cd08071">
    <property type="entry name" value="MPN_DUF2466"/>
    <property type="match status" value="1"/>
</dbReference>
<keyword evidence="5" id="KW-0482">Metalloprotease</keyword>
<dbReference type="GO" id="GO:0046872">
    <property type="term" value="F:metal ion binding"/>
    <property type="evidence" value="ECO:0007669"/>
    <property type="project" value="UniProtKB-KW"/>
</dbReference>
<dbReference type="STRING" id="1802056.A2954_02240"/>
<evidence type="ECO:0000256" key="6">
    <source>
        <dbReference type="RuleBase" id="RU003797"/>
    </source>
</evidence>
<dbReference type="PANTHER" id="PTHR30471">
    <property type="entry name" value="DNA REPAIR PROTEIN RADC"/>
    <property type="match status" value="1"/>
</dbReference>
<evidence type="ECO:0000256" key="2">
    <source>
        <dbReference type="ARBA" id="ARBA00022723"/>
    </source>
</evidence>
<evidence type="ECO:0000259" key="7">
    <source>
        <dbReference type="PROSITE" id="PS50249"/>
    </source>
</evidence>
<accession>A0A1F7I898</accession>
<dbReference type="PANTHER" id="PTHR30471:SF3">
    <property type="entry name" value="UPF0758 PROTEIN YEES-RELATED"/>
    <property type="match status" value="1"/>
</dbReference>
<dbReference type="Pfam" id="PF04002">
    <property type="entry name" value="RadC"/>
    <property type="match status" value="1"/>
</dbReference>
<feature type="domain" description="MPN" evidence="7">
    <location>
        <begin position="110"/>
        <end position="232"/>
    </location>
</feature>
<dbReference type="GO" id="GO:0008237">
    <property type="term" value="F:metallopeptidase activity"/>
    <property type="evidence" value="ECO:0007669"/>
    <property type="project" value="UniProtKB-KW"/>
</dbReference>
<dbReference type="InterPro" id="IPR025657">
    <property type="entry name" value="RadC_JAB"/>
</dbReference>
<proteinExistence type="inferred from homology"/>
<protein>
    <recommendedName>
        <fullName evidence="7">MPN domain-containing protein</fullName>
    </recommendedName>
</protein>
<evidence type="ECO:0000256" key="1">
    <source>
        <dbReference type="ARBA" id="ARBA00022670"/>
    </source>
</evidence>
<evidence type="ECO:0000256" key="3">
    <source>
        <dbReference type="ARBA" id="ARBA00022801"/>
    </source>
</evidence>
<dbReference type="NCBIfam" id="NF000642">
    <property type="entry name" value="PRK00024.1"/>
    <property type="match status" value="1"/>
</dbReference>
<dbReference type="PROSITE" id="PS50249">
    <property type="entry name" value="MPN"/>
    <property type="match status" value="1"/>
</dbReference>
<dbReference type="InterPro" id="IPR037518">
    <property type="entry name" value="MPN"/>
</dbReference>
<organism evidence="8 9">
    <name type="scientific">Candidatus Roizmanbacteria bacterium RIFCSPLOWO2_01_FULL_37_12</name>
    <dbReference type="NCBI Taxonomy" id="1802056"/>
    <lineage>
        <taxon>Bacteria</taxon>
        <taxon>Candidatus Roizmaniibacteriota</taxon>
    </lineage>
</organism>
<dbReference type="InterPro" id="IPR020891">
    <property type="entry name" value="UPF0758_CS"/>
</dbReference>
<evidence type="ECO:0000313" key="9">
    <source>
        <dbReference type="Proteomes" id="UP000177698"/>
    </source>
</evidence>
<gene>
    <name evidence="8" type="ORF">A2954_02240</name>
</gene>
<comment type="similarity">
    <text evidence="6">Belongs to the UPF0758 family.</text>
</comment>
<dbReference type="Pfam" id="PF20582">
    <property type="entry name" value="UPF0758_N"/>
    <property type="match status" value="1"/>
</dbReference>
<dbReference type="InterPro" id="IPR001405">
    <property type="entry name" value="UPF0758"/>
</dbReference>
<keyword evidence="1" id="KW-0645">Protease</keyword>
<dbReference type="PROSITE" id="PS01302">
    <property type="entry name" value="UPF0758"/>
    <property type="match status" value="1"/>
</dbReference>
<keyword evidence="3" id="KW-0378">Hydrolase</keyword>
<reference evidence="8 9" key="1">
    <citation type="journal article" date="2016" name="Nat. Commun.">
        <title>Thousands of microbial genomes shed light on interconnected biogeochemical processes in an aquifer system.</title>
        <authorList>
            <person name="Anantharaman K."/>
            <person name="Brown C.T."/>
            <person name="Hug L.A."/>
            <person name="Sharon I."/>
            <person name="Castelle C.J."/>
            <person name="Probst A.J."/>
            <person name="Thomas B.C."/>
            <person name="Singh A."/>
            <person name="Wilkins M.J."/>
            <person name="Karaoz U."/>
            <person name="Brodie E.L."/>
            <person name="Williams K.H."/>
            <person name="Hubbard S.S."/>
            <person name="Banfield J.F."/>
        </authorList>
    </citation>
    <scope>NUCLEOTIDE SEQUENCE [LARGE SCALE GENOMIC DNA]</scope>
</reference>
<evidence type="ECO:0000313" key="8">
    <source>
        <dbReference type="EMBL" id="OGK39588.1"/>
    </source>
</evidence>
<dbReference type="InterPro" id="IPR046778">
    <property type="entry name" value="UPF0758_N"/>
</dbReference>
<evidence type="ECO:0000256" key="4">
    <source>
        <dbReference type="ARBA" id="ARBA00022833"/>
    </source>
</evidence>
<name>A0A1F7I898_9BACT</name>
<dbReference type="Proteomes" id="UP000177698">
    <property type="component" value="Unassembled WGS sequence"/>
</dbReference>